<feature type="compositionally biased region" description="Basic and acidic residues" evidence="3">
    <location>
        <begin position="303"/>
        <end position="317"/>
    </location>
</feature>
<dbReference type="AlphaFoldDB" id="A0ABD3R160"/>
<feature type="compositionally biased region" description="Low complexity" evidence="3">
    <location>
        <begin position="346"/>
        <end position="364"/>
    </location>
</feature>
<reference evidence="5 6" key="1">
    <citation type="submission" date="2024-10" db="EMBL/GenBank/DDBJ databases">
        <title>Updated reference genomes for cyclostephanoid diatoms.</title>
        <authorList>
            <person name="Roberts W.R."/>
            <person name="Alverson A.J."/>
        </authorList>
    </citation>
    <scope>NUCLEOTIDE SEQUENCE [LARGE SCALE GENOMIC DNA]</scope>
    <source>
        <strain evidence="5 6">AJA276-08</strain>
    </source>
</reference>
<comment type="caution">
    <text evidence="5">The sequence shown here is derived from an EMBL/GenBank/DDBJ whole genome shotgun (WGS) entry which is preliminary data.</text>
</comment>
<feature type="compositionally biased region" description="Basic and acidic residues" evidence="3">
    <location>
        <begin position="182"/>
        <end position="206"/>
    </location>
</feature>
<evidence type="ECO:0000256" key="1">
    <source>
        <dbReference type="ARBA" id="ARBA00010126"/>
    </source>
</evidence>
<evidence type="ECO:0000259" key="4">
    <source>
        <dbReference type="Pfam" id="PF09745"/>
    </source>
</evidence>
<dbReference type="PANTHER" id="PTHR30060">
    <property type="entry name" value="INNER MEMBRANE PROTEIN"/>
    <property type="match status" value="1"/>
</dbReference>
<evidence type="ECO:0000313" key="5">
    <source>
        <dbReference type="EMBL" id="KAL3805536.1"/>
    </source>
</evidence>
<proteinExistence type="inferred from homology"/>
<dbReference type="EMBL" id="JALLAZ020000027">
    <property type="protein sequence ID" value="KAL3805536.1"/>
    <property type="molecule type" value="Genomic_DNA"/>
</dbReference>
<dbReference type="InterPro" id="IPR018612">
    <property type="entry name" value="NSRP1_N"/>
</dbReference>
<protein>
    <recommendedName>
        <fullName evidence="4">Nuclear speckle splicing regulatory protein 1 N-terminal domain-containing protein</fullName>
    </recommendedName>
</protein>
<evidence type="ECO:0000256" key="3">
    <source>
        <dbReference type="SAM" id="MobiDB-lite"/>
    </source>
</evidence>
<feature type="region of interest" description="Disordered" evidence="3">
    <location>
        <begin position="228"/>
        <end position="409"/>
    </location>
</feature>
<evidence type="ECO:0000313" key="6">
    <source>
        <dbReference type="Proteomes" id="UP001530315"/>
    </source>
</evidence>
<feature type="region of interest" description="Disordered" evidence="3">
    <location>
        <begin position="1"/>
        <end position="55"/>
    </location>
</feature>
<feature type="compositionally biased region" description="Basic and acidic residues" evidence="3">
    <location>
        <begin position="260"/>
        <end position="287"/>
    </location>
</feature>
<sequence length="409" mass="43912">MDGSTTMNGRGNLAYGLNSRNNKRKKGGPINFLGSDDSDDSNGDGGGGGGRGAVNREIAAEQAALRRRAEAAAKGAVACDYDAEYDSFSSSGREEKEEDDGGGYDDAAIVPTTTTTTAAAGGGGGGATRAKPRYIAGLLRTAERRNREHEVLHERKVIGEQASDVDPAYEGKETFVTSSYKRKMEERERWAKEEEERTRREEEYDAKLRERRGGLAMGSLMLGVVGRNLLMEGGGGGGSDRDRDRGGGGGADENLADRQLAGERYEKEDRRGADEWDENPRADRGGNTDRGGTPTTADDADAPSDRDDDRRIREGRGSCRTAEPGPARRCRPPSSSSARAGGGGNDAASAFASDLTTTTTTTTTRGMDDDAKGEESRRRILEERATKIRDARKRYFERRGRGTATATTS</sequence>
<keyword evidence="2" id="KW-0175">Coiled coil</keyword>
<feature type="compositionally biased region" description="Low complexity" evidence="3">
    <location>
        <begin position="324"/>
        <end position="339"/>
    </location>
</feature>
<accession>A0ABD3R160</accession>
<gene>
    <name evidence="5" type="ORF">ACHAW5_005597</name>
</gene>
<dbReference type="Pfam" id="PF09745">
    <property type="entry name" value="NSRP1_N"/>
    <property type="match status" value="1"/>
</dbReference>
<dbReference type="PANTHER" id="PTHR30060:SF0">
    <property type="entry name" value="COILED-COIL PROTEIN (DUF2040)-RELATED"/>
    <property type="match status" value="1"/>
</dbReference>
<feature type="region of interest" description="Disordered" evidence="3">
    <location>
        <begin position="85"/>
        <end position="109"/>
    </location>
</feature>
<evidence type="ECO:0000256" key="2">
    <source>
        <dbReference type="ARBA" id="ARBA00023054"/>
    </source>
</evidence>
<comment type="similarity">
    <text evidence="1">Belongs to the NSRP1 family.</text>
</comment>
<keyword evidence="6" id="KW-1185">Reference proteome</keyword>
<feature type="compositionally biased region" description="Basic and acidic residues" evidence="3">
    <location>
        <begin position="366"/>
        <end position="400"/>
    </location>
</feature>
<organism evidence="5 6">
    <name type="scientific">Stephanodiscus triporus</name>
    <dbReference type="NCBI Taxonomy" id="2934178"/>
    <lineage>
        <taxon>Eukaryota</taxon>
        <taxon>Sar</taxon>
        <taxon>Stramenopiles</taxon>
        <taxon>Ochrophyta</taxon>
        <taxon>Bacillariophyta</taxon>
        <taxon>Coscinodiscophyceae</taxon>
        <taxon>Thalassiosirophycidae</taxon>
        <taxon>Stephanodiscales</taxon>
        <taxon>Stephanodiscaceae</taxon>
        <taxon>Stephanodiscus</taxon>
    </lineage>
</organism>
<feature type="domain" description="Nuclear speckle splicing regulatory protein 1 N-terminal" evidence="4">
    <location>
        <begin position="69"/>
        <end position="206"/>
    </location>
</feature>
<dbReference type="Proteomes" id="UP001530315">
    <property type="component" value="Unassembled WGS sequence"/>
</dbReference>
<name>A0ABD3R160_9STRA</name>
<feature type="compositionally biased region" description="Gly residues" evidence="3">
    <location>
        <begin position="43"/>
        <end position="52"/>
    </location>
</feature>
<feature type="region of interest" description="Disordered" evidence="3">
    <location>
        <begin position="180"/>
        <end position="206"/>
    </location>
</feature>